<comment type="caution">
    <text evidence="3">The sequence shown here is derived from an EMBL/GenBank/DDBJ whole genome shotgun (WGS) entry which is preliminary data.</text>
</comment>
<accession>A0A1J6HK27</accession>
<evidence type="ECO:0000259" key="2">
    <source>
        <dbReference type="Pfam" id="PF12804"/>
    </source>
</evidence>
<evidence type="ECO:0000313" key="3">
    <source>
        <dbReference type="EMBL" id="OIS92841.1"/>
    </source>
</evidence>
<organism evidence="3 4">
    <name type="scientific">Brucella cytisi</name>
    <dbReference type="NCBI Taxonomy" id="407152"/>
    <lineage>
        <taxon>Bacteria</taxon>
        <taxon>Pseudomonadati</taxon>
        <taxon>Pseudomonadota</taxon>
        <taxon>Alphaproteobacteria</taxon>
        <taxon>Hyphomicrobiales</taxon>
        <taxon>Brucellaceae</taxon>
        <taxon>Brucella/Ochrobactrum group</taxon>
        <taxon>Brucella</taxon>
    </lineage>
</organism>
<dbReference type="InterPro" id="IPR025877">
    <property type="entry name" value="MobA-like_NTP_Trfase"/>
</dbReference>
<protein>
    <recommendedName>
        <fullName evidence="2">MobA-like NTP transferase domain-containing protein</fullName>
    </recommendedName>
</protein>
<dbReference type="PANTHER" id="PTHR43777">
    <property type="entry name" value="MOLYBDENUM COFACTOR CYTIDYLYLTRANSFERASE"/>
    <property type="match status" value="1"/>
</dbReference>
<evidence type="ECO:0000313" key="4">
    <source>
        <dbReference type="Proteomes" id="UP000182985"/>
    </source>
</evidence>
<dbReference type="Gene3D" id="3.90.550.10">
    <property type="entry name" value="Spore Coat Polysaccharide Biosynthesis Protein SpsA, Chain A"/>
    <property type="match status" value="1"/>
</dbReference>
<name>A0A1J6HK27_9HYPH</name>
<dbReference type="GO" id="GO:0016779">
    <property type="term" value="F:nucleotidyltransferase activity"/>
    <property type="evidence" value="ECO:0007669"/>
    <property type="project" value="UniProtKB-ARBA"/>
</dbReference>
<reference evidence="3 4" key="1">
    <citation type="submission" date="2016-10" db="EMBL/GenBank/DDBJ databases">
        <title>The Draft Genome Sequence of the Potato Rhizosphere Bacteria Ochrobactrum sp. IPA7.2.</title>
        <authorList>
            <person name="Gogoleva N.E."/>
            <person name="Khlopko Y.A."/>
            <person name="Burygin G.L."/>
            <person name="Plotnikov A.O."/>
        </authorList>
    </citation>
    <scope>NUCLEOTIDE SEQUENCE [LARGE SCALE GENOMIC DNA]</scope>
    <source>
        <strain evidence="3 4">IPA7.2</strain>
    </source>
</reference>
<proteinExistence type="predicted"/>
<gene>
    <name evidence="3" type="ORF">BLA27_14220</name>
</gene>
<dbReference type="PANTHER" id="PTHR43777:SF1">
    <property type="entry name" value="MOLYBDENUM COFACTOR CYTIDYLYLTRANSFERASE"/>
    <property type="match status" value="1"/>
</dbReference>
<keyword evidence="1" id="KW-0460">Magnesium</keyword>
<dbReference type="AlphaFoldDB" id="A0A1J6HK27"/>
<evidence type="ECO:0000256" key="1">
    <source>
        <dbReference type="ARBA" id="ARBA00022842"/>
    </source>
</evidence>
<sequence length="207" mass="22003">MEKASDIAVVVLGAGAGKRFGSGDKLNQKLADKPVAHYILDSLAPFQWGRKILVHHGKAPWHDAFIANGFVLAPVAQLTGGMLGSIHNGLTQVIYERHVLLCLADMPLVSVPHLTGLLALFRASNRAIVASRSPNFRGPPAIIPLARLELLPKTGEGGVRALLNEARFLDADDQQFADIDTAGDLEKIRIFHEQPGSAALVAGIGSG</sequence>
<dbReference type="SUPFAM" id="SSF53448">
    <property type="entry name" value="Nucleotide-diphospho-sugar transferases"/>
    <property type="match status" value="1"/>
</dbReference>
<dbReference type="RefSeq" id="WP_071632308.1">
    <property type="nucleotide sequence ID" value="NZ_MOEC01000013.1"/>
</dbReference>
<keyword evidence="4" id="KW-1185">Reference proteome</keyword>
<dbReference type="EMBL" id="MOEC01000013">
    <property type="protein sequence ID" value="OIS92841.1"/>
    <property type="molecule type" value="Genomic_DNA"/>
</dbReference>
<dbReference type="OrthoDB" id="9779263at2"/>
<dbReference type="Pfam" id="PF12804">
    <property type="entry name" value="NTP_transf_3"/>
    <property type="match status" value="1"/>
</dbReference>
<dbReference type="InterPro" id="IPR029044">
    <property type="entry name" value="Nucleotide-diphossugar_trans"/>
</dbReference>
<feature type="domain" description="MobA-like NTP transferase" evidence="2">
    <location>
        <begin position="9"/>
        <end position="165"/>
    </location>
</feature>
<dbReference type="Proteomes" id="UP000182985">
    <property type="component" value="Unassembled WGS sequence"/>
</dbReference>